<accession>A7IVL9</accession>
<proteinExistence type="predicted"/>
<name>A7IVL9_PBCVM</name>
<dbReference type="InterPro" id="IPR002110">
    <property type="entry name" value="Ankyrin_rpt"/>
</dbReference>
<evidence type="ECO:0000313" key="1">
    <source>
        <dbReference type="EMBL" id="ABT14393.1"/>
    </source>
</evidence>
<organism evidence="1 2">
    <name type="scientific">Paramecium bursaria Chlorella virus MT325</name>
    <name type="common">PBCV-MT325</name>
    <dbReference type="NCBI Taxonomy" id="346932"/>
    <lineage>
        <taxon>Viruses</taxon>
        <taxon>Varidnaviria</taxon>
        <taxon>Bamfordvirae</taxon>
        <taxon>Nucleocytoviricota</taxon>
        <taxon>Megaviricetes</taxon>
        <taxon>Algavirales</taxon>
        <taxon>Phycodnaviridae</taxon>
        <taxon>Chlorovirus</taxon>
        <taxon>Chlorovirus conductrix</taxon>
        <taxon>Paramecium bursaria Chlorella virus A1</taxon>
    </lineage>
</organism>
<dbReference type="PROSITE" id="PS50088">
    <property type="entry name" value="ANK_REPEAT"/>
    <property type="match status" value="1"/>
</dbReference>
<protein>
    <submittedName>
        <fullName evidence="1">Uncharacterized protein m839R</fullName>
    </submittedName>
</protein>
<sequence>MSPHEVVPKDVASSVPFPIRLARWFGTCIAFDSASNKTITLVDKVNVNLSAFDNDDEIASFCDELKVECPTLAIIKDGSHMSMVGHLEIVRFLLEHGADIRAESAKTPFEHLGCMRDRSITYLLDWDDEEFKGRAREAIFLDRKHV</sequence>
<dbReference type="Proteomes" id="UP000246715">
    <property type="component" value="Segment"/>
</dbReference>
<gene>
    <name evidence="1" type="primary">m839R</name>
    <name evidence="1" type="ORF">MT325_m839R</name>
</gene>
<evidence type="ECO:0000313" key="2">
    <source>
        <dbReference type="Proteomes" id="UP000246715"/>
    </source>
</evidence>
<dbReference type="EMBL" id="DQ491001">
    <property type="protein sequence ID" value="ABT14393.1"/>
    <property type="molecule type" value="Genomic_DNA"/>
</dbReference>
<organismHost>
    <name type="scientific">Paramecium bursaria</name>
    <dbReference type="NCBI Taxonomy" id="74790"/>
</organismHost>
<reference evidence="1 2" key="1">
    <citation type="journal article" date="2007" name="Virology">
        <title>Sequence and annotation of the 314-kb MT325 and the 321-kb FR483 viruses that infect Chlorella Pbi.</title>
        <authorList>
            <person name="Fitzgerald L.A."/>
            <person name="Graves M.V."/>
            <person name="Li X."/>
            <person name="Feldblyum T."/>
            <person name="Hartigan J."/>
            <person name="Van Etten J.L."/>
        </authorList>
    </citation>
    <scope>NUCLEOTIDE SEQUENCE [LARGE SCALE GENOMIC DNA]</scope>
    <source>
        <strain evidence="1 2">MT325</strain>
    </source>
</reference>